<dbReference type="InterPro" id="IPR006608">
    <property type="entry name" value="CC2D1A/B_DM14"/>
</dbReference>
<evidence type="ECO:0000256" key="1">
    <source>
        <dbReference type="ARBA" id="ARBA00010672"/>
    </source>
</evidence>
<feature type="region of interest" description="Disordered" evidence="2">
    <location>
        <begin position="205"/>
        <end position="340"/>
    </location>
</feature>
<evidence type="ECO:0000313" key="5">
    <source>
        <dbReference type="Proteomes" id="UP001286313"/>
    </source>
</evidence>
<feature type="compositionally biased region" description="Gly residues" evidence="2">
    <location>
        <begin position="512"/>
        <end position="523"/>
    </location>
</feature>
<evidence type="ECO:0000259" key="3">
    <source>
        <dbReference type="PROSITE" id="PS50004"/>
    </source>
</evidence>
<reference evidence="4" key="1">
    <citation type="submission" date="2023-10" db="EMBL/GenBank/DDBJ databases">
        <title>Genome assemblies of two species of porcelain crab, Petrolisthes cinctipes and Petrolisthes manimaculis (Anomura: Porcellanidae).</title>
        <authorList>
            <person name="Angst P."/>
        </authorList>
    </citation>
    <scope>NUCLEOTIDE SEQUENCE</scope>
    <source>
        <strain evidence="4">PB745_01</strain>
        <tissue evidence="4">Gill</tissue>
    </source>
</reference>
<dbReference type="PANTHER" id="PTHR13076:SF9">
    <property type="entry name" value="COILED-COIL AND C2 DOMAIN-CONTAINING PROTEIN 1-LIKE"/>
    <property type="match status" value="1"/>
</dbReference>
<sequence>MFSSRKDEKVKKPRRGGGNLAQFGLMDVPNLDNMGLDGGGNSDGEDDSALEAELLALTGGGGGRKKPNRGKGTVSTDQLAQMVSECMKDDQGDDDMLDEDDPELLAELSALAPDDDNNYDDHSSSSSSSTTTPARPSPARSDYRNPEPRAPRQAPMAAGVSILGVLAERRAMYELAEATAINAGETSRARRFSRGLKTILQMEKSVRAGRGIDEDEIPPMVVVRGGGGSGGSNTPAALSPSDDSTPPPVPRHATAPTSIPHDVVFEERERRPQPPQPQPRVSPVKQQDNSAGTREPAIPQAAQCPAPAPPQPFPHTAAAPTTTPTTTTTTSSDPASVIRSLHDQYKAAALSAKRRGDRDKAVQYLRTMKQLDPMLTAAVNGQPVDLTTLPTSPPSDSQLSVSCAPAVAPKSAPMETVSVVGNGDSAGTPADPAPTTTGPTTIIEALEQRLAKYTEQRDKAKSEENARKERMNQRIMKQYEDAIKKHKAGKQVDYEDLPTPPGFAPIPVGPSAPGGGVGVGTGGQPDPNQQQQQQQGGTQPPTNAVKKPAPPPPTNVRQTPKSRVERQMSLLTKRQGQFKQAALEAKKRGEIEQAKEYLRMSKGFDQLIEATRGGLPVDMNTVPVPPQEQITSSLRVSPGADFELVTSEDCVTSPDNTNGDTAIIYTKLEEDLIAQIKMCAETREHFKATGDVASANRFEQLILHTKKDLDAVRAGFKRGSTPPRFHYETRSFNIIQCNTDLNDSDCEVVVVRGINFNVQNPKDIDTYVRIEFPYPSDNPPQDRCYVVKDSNNPEYNHKTVFSIDRKSRALARVFKRHSLKLHVYAKGGWFHRDTILGTVKAPLVTLETKCTLHDSFDLMDERKRMVGGKLEVKVRVRNPIVTKQLEKVSEKWLVIDGF</sequence>
<feature type="compositionally biased region" description="Low complexity" evidence="2">
    <location>
        <begin position="235"/>
        <end position="244"/>
    </location>
</feature>
<dbReference type="Pfam" id="PF00168">
    <property type="entry name" value="C2"/>
    <property type="match status" value="1"/>
</dbReference>
<dbReference type="EMBL" id="JAWQEG010004796">
    <property type="protein sequence ID" value="KAK3860188.1"/>
    <property type="molecule type" value="Genomic_DNA"/>
</dbReference>
<feature type="compositionally biased region" description="Low complexity" evidence="2">
    <location>
        <begin position="314"/>
        <end position="330"/>
    </location>
</feature>
<dbReference type="Pfam" id="PF21528">
    <property type="entry name" value="CC2D1A-B_DM14"/>
    <property type="match status" value="4"/>
</dbReference>
<feature type="compositionally biased region" description="Low complexity" evidence="2">
    <location>
        <begin position="524"/>
        <end position="542"/>
    </location>
</feature>
<protein>
    <recommendedName>
        <fullName evidence="3">C2 domain-containing protein</fullName>
    </recommendedName>
</protein>
<comment type="caution">
    <text evidence="4">The sequence shown here is derived from an EMBL/GenBank/DDBJ whole genome shotgun (WGS) entry which is preliminary data.</text>
</comment>
<dbReference type="SUPFAM" id="SSF49562">
    <property type="entry name" value="C2 domain (Calcium/lipid-binding domain, CaLB)"/>
    <property type="match status" value="1"/>
</dbReference>
<dbReference type="SMART" id="SM00685">
    <property type="entry name" value="DM14"/>
    <property type="match status" value="4"/>
</dbReference>
<organism evidence="4 5">
    <name type="scientific">Petrolisthes cinctipes</name>
    <name type="common">Flat porcelain crab</name>
    <dbReference type="NCBI Taxonomy" id="88211"/>
    <lineage>
        <taxon>Eukaryota</taxon>
        <taxon>Metazoa</taxon>
        <taxon>Ecdysozoa</taxon>
        <taxon>Arthropoda</taxon>
        <taxon>Crustacea</taxon>
        <taxon>Multicrustacea</taxon>
        <taxon>Malacostraca</taxon>
        <taxon>Eumalacostraca</taxon>
        <taxon>Eucarida</taxon>
        <taxon>Decapoda</taxon>
        <taxon>Pleocyemata</taxon>
        <taxon>Anomura</taxon>
        <taxon>Galatheoidea</taxon>
        <taxon>Porcellanidae</taxon>
        <taxon>Petrolisthes</taxon>
    </lineage>
</organism>
<dbReference type="Gene3D" id="2.60.40.150">
    <property type="entry name" value="C2 domain"/>
    <property type="match status" value="1"/>
</dbReference>
<gene>
    <name evidence="4" type="ORF">Pcinc_033747</name>
</gene>
<feature type="region of interest" description="Disordered" evidence="2">
    <location>
        <begin position="1"/>
        <end position="158"/>
    </location>
</feature>
<feature type="domain" description="C2" evidence="3">
    <location>
        <begin position="726"/>
        <end position="856"/>
    </location>
</feature>
<dbReference type="InterPro" id="IPR000008">
    <property type="entry name" value="C2_dom"/>
</dbReference>
<keyword evidence="5" id="KW-1185">Reference proteome</keyword>
<dbReference type="GO" id="GO:0001227">
    <property type="term" value="F:DNA-binding transcription repressor activity, RNA polymerase II-specific"/>
    <property type="evidence" value="ECO:0007669"/>
    <property type="project" value="InterPro"/>
</dbReference>
<name>A0AAE1ERN4_PETCI</name>
<feature type="compositionally biased region" description="Basic and acidic residues" evidence="2">
    <location>
        <begin position="263"/>
        <end position="272"/>
    </location>
</feature>
<feature type="compositionally biased region" description="Pro residues" evidence="2">
    <location>
        <begin position="498"/>
        <end position="510"/>
    </location>
</feature>
<feature type="compositionally biased region" description="Basic and acidic residues" evidence="2">
    <location>
        <begin position="141"/>
        <end position="150"/>
    </location>
</feature>
<feature type="compositionally biased region" description="Low complexity" evidence="2">
    <location>
        <begin position="296"/>
        <end position="305"/>
    </location>
</feature>
<dbReference type="AlphaFoldDB" id="A0AAE1ERN4"/>
<proteinExistence type="inferred from homology"/>
<dbReference type="SMART" id="SM00239">
    <property type="entry name" value="C2"/>
    <property type="match status" value="1"/>
</dbReference>
<feature type="region of interest" description="Disordered" evidence="2">
    <location>
        <begin position="486"/>
        <end position="564"/>
    </location>
</feature>
<dbReference type="PANTHER" id="PTHR13076">
    <property type="entry name" value="COILED-COIL AND C2 DOMAIN-CONTAINING PROTEIN 1-LIKE"/>
    <property type="match status" value="1"/>
</dbReference>
<feature type="compositionally biased region" description="Basic and acidic residues" evidence="2">
    <location>
        <begin position="1"/>
        <end position="10"/>
    </location>
</feature>
<comment type="similarity">
    <text evidence="1">Belongs to the CC2D1 family.</text>
</comment>
<feature type="compositionally biased region" description="Acidic residues" evidence="2">
    <location>
        <begin position="91"/>
        <end position="104"/>
    </location>
</feature>
<evidence type="ECO:0000256" key="2">
    <source>
        <dbReference type="SAM" id="MobiDB-lite"/>
    </source>
</evidence>
<accession>A0AAE1ERN4</accession>
<feature type="compositionally biased region" description="Low complexity" evidence="2">
    <location>
        <begin position="124"/>
        <end position="140"/>
    </location>
</feature>
<dbReference type="PROSITE" id="PS50004">
    <property type="entry name" value="C2"/>
    <property type="match status" value="1"/>
</dbReference>
<dbReference type="InterPro" id="IPR039725">
    <property type="entry name" value="CC2D1A/B"/>
</dbReference>
<dbReference type="Proteomes" id="UP001286313">
    <property type="component" value="Unassembled WGS sequence"/>
</dbReference>
<dbReference type="InterPro" id="IPR035892">
    <property type="entry name" value="C2_domain_sf"/>
</dbReference>
<evidence type="ECO:0000313" key="4">
    <source>
        <dbReference type="EMBL" id="KAK3860188.1"/>
    </source>
</evidence>